<feature type="transmembrane region" description="Helical" evidence="7">
    <location>
        <begin position="56"/>
        <end position="76"/>
    </location>
</feature>
<dbReference type="InterPro" id="IPR007341">
    <property type="entry name" value="Transgly_assoc"/>
</dbReference>
<dbReference type="EMBL" id="QLMA01000001">
    <property type="protein sequence ID" value="RAJ88278.1"/>
    <property type="molecule type" value="Genomic_DNA"/>
</dbReference>
<comment type="subcellular location">
    <subcellularLocation>
        <location evidence="1">Cell membrane</location>
        <topology evidence="1">Multi-pass membrane protein</topology>
    </subcellularLocation>
</comment>
<dbReference type="AlphaFoldDB" id="A0A327WDT9"/>
<evidence type="ECO:0000313" key="8">
    <source>
        <dbReference type="EMBL" id="RAJ88278.1"/>
    </source>
</evidence>
<keyword evidence="4 7" id="KW-0812">Transmembrane</keyword>
<name>A0A327WDT9_9BACT</name>
<dbReference type="OrthoDB" id="681045at2"/>
<keyword evidence="5 7" id="KW-1133">Transmembrane helix</keyword>
<feature type="transmembrane region" description="Helical" evidence="7">
    <location>
        <begin position="24"/>
        <end position="44"/>
    </location>
</feature>
<comment type="caution">
    <text evidence="8">The sequence shown here is derived from an EMBL/GenBank/DDBJ whole genome shotgun (WGS) entry which is preliminary data.</text>
</comment>
<evidence type="ECO:0000256" key="7">
    <source>
        <dbReference type="SAM" id="Phobius"/>
    </source>
</evidence>
<proteinExistence type="inferred from homology"/>
<evidence type="ECO:0000313" key="9">
    <source>
        <dbReference type="Proteomes" id="UP000249819"/>
    </source>
</evidence>
<sequence length="80" mass="8374">MLWTLLIGGIAGWLAGKLMRGEGFGVIVDIIVGIIGGWLGGWIFGKLGIHMGNGLVGSLIVALVGSVILIWLVHLIKGKK</sequence>
<dbReference type="PANTHER" id="PTHR33884">
    <property type="entry name" value="UPF0410 PROTEIN YMGE"/>
    <property type="match status" value="1"/>
</dbReference>
<comment type="similarity">
    <text evidence="2">Belongs to the UPF0410 family.</text>
</comment>
<dbReference type="Pfam" id="PF04226">
    <property type="entry name" value="Transgly_assoc"/>
    <property type="match status" value="1"/>
</dbReference>
<evidence type="ECO:0000256" key="5">
    <source>
        <dbReference type="ARBA" id="ARBA00022989"/>
    </source>
</evidence>
<evidence type="ECO:0000256" key="6">
    <source>
        <dbReference type="ARBA" id="ARBA00023136"/>
    </source>
</evidence>
<dbReference type="GO" id="GO:0005886">
    <property type="term" value="C:plasma membrane"/>
    <property type="evidence" value="ECO:0007669"/>
    <property type="project" value="UniProtKB-SubCell"/>
</dbReference>
<organism evidence="8 9">
    <name type="scientific">Chitinophaga dinghuensis</name>
    <dbReference type="NCBI Taxonomy" id="1539050"/>
    <lineage>
        <taxon>Bacteria</taxon>
        <taxon>Pseudomonadati</taxon>
        <taxon>Bacteroidota</taxon>
        <taxon>Chitinophagia</taxon>
        <taxon>Chitinophagales</taxon>
        <taxon>Chitinophagaceae</taxon>
        <taxon>Chitinophaga</taxon>
    </lineage>
</organism>
<keyword evidence="3" id="KW-1003">Cell membrane</keyword>
<evidence type="ECO:0000256" key="4">
    <source>
        <dbReference type="ARBA" id="ARBA00022692"/>
    </source>
</evidence>
<accession>A0A327WDT9</accession>
<keyword evidence="6 7" id="KW-0472">Membrane</keyword>
<evidence type="ECO:0000256" key="2">
    <source>
        <dbReference type="ARBA" id="ARBA00011006"/>
    </source>
</evidence>
<dbReference type="Proteomes" id="UP000249819">
    <property type="component" value="Unassembled WGS sequence"/>
</dbReference>
<gene>
    <name evidence="8" type="ORF">CLV59_1011048</name>
</gene>
<protein>
    <submittedName>
        <fullName evidence="8">Putative membrane protein YeaQ/YmgE (Transglycosylase-associated protein family)</fullName>
    </submittedName>
</protein>
<reference evidence="8 9" key="1">
    <citation type="submission" date="2018-06" db="EMBL/GenBank/DDBJ databases">
        <title>Genomic Encyclopedia of Archaeal and Bacterial Type Strains, Phase II (KMG-II): from individual species to whole genera.</title>
        <authorList>
            <person name="Goeker M."/>
        </authorList>
    </citation>
    <scope>NUCLEOTIDE SEQUENCE [LARGE SCALE GENOMIC DNA]</scope>
    <source>
        <strain evidence="8 9">DSM 29821</strain>
    </source>
</reference>
<dbReference type="PANTHER" id="PTHR33884:SF3">
    <property type="entry name" value="UPF0410 PROTEIN YMGE"/>
    <property type="match status" value="1"/>
</dbReference>
<dbReference type="RefSeq" id="WP_111590917.1">
    <property type="nucleotide sequence ID" value="NZ_QLMA01000001.1"/>
</dbReference>
<evidence type="ECO:0000256" key="3">
    <source>
        <dbReference type="ARBA" id="ARBA00022475"/>
    </source>
</evidence>
<evidence type="ECO:0000256" key="1">
    <source>
        <dbReference type="ARBA" id="ARBA00004651"/>
    </source>
</evidence>
<keyword evidence="9" id="KW-1185">Reference proteome</keyword>